<keyword evidence="4" id="KW-1185">Reference proteome</keyword>
<feature type="region of interest" description="Disordered" evidence="1">
    <location>
        <begin position="1"/>
        <end position="30"/>
    </location>
</feature>
<reference evidence="4" key="1">
    <citation type="submission" date="2015-09" db="EMBL/GenBank/DDBJ databases">
        <authorList>
            <consortium name="Pathogen Informatics"/>
        </authorList>
    </citation>
    <scope>NUCLEOTIDE SEQUENCE [LARGE SCALE GENOMIC DNA]</scope>
    <source>
        <strain evidence="4">Lake Konstanz</strain>
    </source>
</reference>
<dbReference type="VEuPathDB" id="TriTrypDB:BSAL_82300"/>
<accession>A0A0S4J213</accession>
<evidence type="ECO:0000256" key="1">
    <source>
        <dbReference type="SAM" id="MobiDB-lite"/>
    </source>
</evidence>
<dbReference type="Proteomes" id="UP000051952">
    <property type="component" value="Unassembled WGS sequence"/>
</dbReference>
<evidence type="ECO:0000256" key="2">
    <source>
        <dbReference type="SAM" id="Phobius"/>
    </source>
</evidence>
<evidence type="ECO:0000313" key="4">
    <source>
        <dbReference type="Proteomes" id="UP000051952"/>
    </source>
</evidence>
<keyword evidence="2" id="KW-0472">Membrane</keyword>
<feature type="transmembrane region" description="Helical" evidence="2">
    <location>
        <begin position="49"/>
        <end position="69"/>
    </location>
</feature>
<protein>
    <submittedName>
        <fullName evidence="3">GPI-anchored surface protein, putative</fullName>
    </submittedName>
</protein>
<dbReference type="EMBL" id="CYKH01000904">
    <property type="protein sequence ID" value="CUG63233.1"/>
    <property type="molecule type" value="Genomic_DNA"/>
</dbReference>
<keyword evidence="2" id="KW-1133">Transmembrane helix</keyword>
<gene>
    <name evidence="3" type="ORF">BSAL_82300</name>
</gene>
<organism evidence="3 4">
    <name type="scientific">Bodo saltans</name>
    <name type="common">Flagellated protozoan</name>
    <dbReference type="NCBI Taxonomy" id="75058"/>
    <lineage>
        <taxon>Eukaryota</taxon>
        <taxon>Discoba</taxon>
        <taxon>Euglenozoa</taxon>
        <taxon>Kinetoplastea</taxon>
        <taxon>Metakinetoplastina</taxon>
        <taxon>Eubodonida</taxon>
        <taxon>Bodonidae</taxon>
        <taxon>Bodo</taxon>
    </lineage>
</organism>
<proteinExistence type="predicted"/>
<evidence type="ECO:0000313" key="3">
    <source>
        <dbReference type="EMBL" id="CUG63233.1"/>
    </source>
</evidence>
<sequence>MKHAARPHTPMTPQRDRTSLRDGPSVREPASPFVSKRLTTIAKFASPSWTAFAAVNVVAFVSMLLPLASMWIRNIIYPLLGIALGATKVLDDLSISSKPANSSFRQRVQWAQNVIFYLSLARTSMHVWLAWLRYQELNSLLASAVSGGDTPSMWILLDSLVLLLSNWQYHIACAAMVAVLWGSEAPTAPVRDMIASYGPAVVHMKKASSVLKCCGRILRAGVWCVALIASSGELSKVVLHIVQAVSLALEAIVQQSNQGIGAYLPQLSKTHCGALQCLYSLLNFLLVVL</sequence>
<dbReference type="AlphaFoldDB" id="A0A0S4J213"/>
<keyword evidence="2" id="KW-0812">Transmembrane</keyword>
<name>A0A0S4J213_BODSA</name>